<feature type="domain" description="PI31 proteasome regulator N-terminal" evidence="4">
    <location>
        <begin position="15"/>
        <end position="153"/>
    </location>
</feature>
<evidence type="ECO:0000256" key="3">
    <source>
        <dbReference type="SAM" id="MobiDB-lite"/>
    </source>
</evidence>
<proteinExistence type="inferred from homology"/>
<reference evidence="5" key="1">
    <citation type="submission" date="2019-07" db="EMBL/GenBank/DDBJ databases">
        <authorList>
            <person name="Dittberner H."/>
        </authorList>
    </citation>
    <scope>NUCLEOTIDE SEQUENCE [LARGE SCALE GENOMIC DNA]</scope>
</reference>
<evidence type="ECO:0000256" key="2">
    <source>
        <dbReference type="ARBA" id="ARBA00022942"/>
    </source>
</evidence>
<feature type="region of interest" description="Disordered" evidence="3">
    <location>
        <begin position="255"/>
        <end position="302"/>
    </location>
</feature>
<keyword evidence="2" id="KW-0647">Proteasome</keyword>
<dbReference type="OrthoDB" id="68090at2759"/>
<dbReference type="InterPro" id="IPR021625">
    <property type="entry name" value="PI31_Prot_N"/>
</dbReference>
<dbReference type="InterPro" id="IPR045128">
    <property type="entry name" value="PI31-like"/>
</dbReference>
<dbReference type="GO" id="GO:0000502">
    <property type="term" value="C:proteasome complex"/>
    <property type="evidence" value="ECO:0007669"/>
    <property type="project" value="UniProtKB-KW"/>
</dbReference>
<protein>
    <recommendedName>
        <fullName evidence="4">PI31 proteasome regulator N-terminal domain-containing protein</fullName>
    </recommendedName>
</protein>
<dbReference type="GO" id="GO:0043161">
    <property type="term" value="P:proteasome-mediated ubiquitin-dependent protein catabolic process"/>
    <property type="evidence" value="ECO:0007669"/>
    <property type="project" value="InterPro"/>
</dbReference>
<dbReference type="GO" id="GO:0004866">
    <property type="term" value="F:endopeptidase inhibitor activity"/>
    <property type="evidence" value="ECO:0007669"/>
    <property type="project" value="InterPro"/>
</dbReference>
<gene>
    <name evidence="5" type="ORF">ANE_LOCUS16048</name>
</gene>
<dbReference type="AlphaFoldDB" id="A0A565BW45"/>
<evidence type="ECO:0000313" key="6">
    <source>
        <dbReference type="Proteomes" id="UP000489600"/>
    </source>
</evidence>
<comment type="similarity">
    <text evidence="1">Belongs to the proteasome inhibitor PI31 family.</text>
</comment>
<keyword evidence="6" id="KW-1185">Reference proteome</keyword>
<accession>A0A565BW45</accession>
<dbReference type="Gene3D" id="3.40.1000.30">
    <property type="match status" value="1"/>
</dbReference>
<dbReference type="PANTHER" id="PTHR13266">
    <property type="entry name" value="PROTEASOME INHIBITOR"/>
    <property type="match status" value="1"/>
</dbReference>
<sequence length="302" mass="32176">MATSETVMLVIRSVTPKFRNNHDKVAFAVHASFLASGFILTATGRPAFADDALSSSPSQDAVGIDGWNEFNGEYAFVYRNPEKGSKKVLVKCLVIDGKLIVNAIREGGAEPNHLEIEVGNYAEESRDGDYTAQFKNLGKLVTDLQSEIIDKLNGRVKPASSRTPSSSETNEERGQYVGIPDPLGPQIHPSGVVIPPVPRDGGYSDLHPGLGAGMYPHRGGSGDGSMLVGPSDPRFFSPYGDQPGFMGPPQPGVPPPGARFDPYGPPGVPGFEPGRFTRQPPRGPGNGMHPDLEHFPGGSDFI</sequence>
<dbReference type="GO" id="GO:0070628">
    <property type="term" value="F:proteasome binding"/>
    <property type="evidence" value="ECO:0007669"/>
    <property type="project" value="InterPro"/>
</dbReference>
<evidence type="ECO:0000259" key="4">
    <source>
        <dbReference type="Pfam" id="PF11566"/>
    </source>
</evidence>
<name>A0A565BW45_9BRAS</name>
<evidence type="ECO:0000313" key="5">
    <source>
        <dbReference type="EMBL" id="VVB05604.1"/>
    </source>
</evidence>
<comment type="caution">
    <text evidence="5">The sequence shown here is derived from an EMBL/GenBank/DDBJ whole genome shotgun (WGS) entry which is preliminary data.</text>
</comment>
<dbReference type="EMBL" id="CABITT030000005">
    <property type="protein sequence ID" value="VVB05604.1"/>
    <property type="molecule type" value="Genomic_DNA"/>
</dbReference>
<dbReference type="Pfam" id="PF11566">
    <property type="entry name" value="PI31_Prot_N"/>
    <property type="match status" value="1"/>
</dbReference>
<feature type="compositionally biased region" description="Pro residues" evidence="3">
    <location>
        <begin position="255"/>
        <end position="268"/>
    </location>
</feature>
<evidence type="ECO:0000256" key="1">
    <source>
        <dbReference type="ARBA" id="ARBA00006405"/>
    </source>
</evidence>
<dbReference type="PANTHER" id="PTHR13266:SF1">
    <property type="entry name" value="PROTEASOME INHIBITOR PI31 SUBUNIT"/>
    <property type="match status" value="1"/>
</dbReference>
<dbReference type="Proteomes" id="UP000489600">
    <property type="component" value="Unassembled WGS sequence"/>
</dbReference>
<feature type="region of interest" description="Disordered" evidence="3">
    <location>
        <begin position="153"/>
        <end position="177"/>
    </location>
</feature>
<organism evidence="5 6">
    <name type="scientific">Arabis nemorensis</name>
    <dbReference type="NCBI Taxonomy" id="586526"/>
    <lineage>
        <taxon>Eukaryota</taxon>
        <taxon>Viridiplantae</taxon>
        <taxon>Streptophyta</taxon>
        <taxon>Embryophyta</taxon>
        <taxon>Tracheophyta</taxon>
        <taxon>Spermatophyta</taxon>
        <taxon>Magnoliopsida</taxon>
        <taxon>eudicotyledons</taxon>
        <taxon>Gunneridae</taxon>
        <taxon>Pentapetalae</taxon>
        <taxon>rosids</taxon>
        <taxon>malvids</taxon>
        <taxon>Brassicales</taxon>
        <taxon>Brassicaceae</taxon>
        <taxon>Arabideae</taxon>
        <taxon>Arabis</taxon>
    </lineage>
</organism>